<dbReference type="EMBL" id="BAEH01000096">
    <property type="protein sequence ID" value="GAB19827.1"/>
    <property type="molecule type" value="Genomic_DNA"/>
</dbReference>
<comment type="caution">
    <text evidence="1">The sequence shown here is derived from an EMBL/GenBank/DDBJ whole genome shotgun (WGS) entry which is preliminary data.</text>
</comment>
<proteinExistence type="predicted"/>
<protein>
    <submittedName>
        <fullName evidence="1">Uncharacterized protein</fullName>
    </submittedName>
</protein>
<dbReference type="AlphaFoldDB" id="H0R426"/>
<keyword evidence="2" id="KW-1185">Reference proteome</keyword>
<dbReference type="OrthoDB" id="4376989at2"/>
<dbReference type="eggNOG" id="COG0318">
    <property type="taxonomic scope" value="Bacteria"/>
</dbReference>
<dbReference type="RefSeq" id="WP_007319162.1">
    <property type="nucleotide sequence ID" value="NZ_BAEH01000096.1"/>
</dbReference>
<name>H0R426_9ACTN</name>
<accession>H0R426</accession>
<dbReference type="Proteomes" id="UP000035034">
    <property type="component" value="Unassembled WGS sequence"/>
</dbReference>
<evidence type="ECO:0000313" key="2">
    <source>
        <dbReference type="Proteomes" id="UP000035034"/>
    </source>
</evidence>
<sequence>MNEVLEHIQHRAEIAPSLTAVRHSGDAVSFGRLDSVIGDYSDVVTAHGLSSGSALVAGLLNAMPNVAKLSAPQIGDAIRDMVMWLGRDIEGGSSGRLHAVG</sequence>
<reference evidence="1 2" key="1">
    <citation type="submission" date="2011-12" db="EMBL/GenBank/DDBJ databases">
        <title>Whole genome shotgun sequence of Gordonia effusa NBRC 100432.</title>
        <authorList>
            <person name="Yoshida I."/>
            <person name="Takarada H."/>
            <person name="Hosoyama A."/>
            <person name="Tsuchikane K."/>
            <person name="Katsumata H."/>
            <person name="Yamazaki S."/>
            <person name="Fujita N."/>
        </authorList>
    </citation>
    <scope>NUCLEOTIDE SEQUENCE [LARGE SCALE GENOMIC DNA]</scope>
    <source>
        <strain evidence="1 2">NBRC 100432</strain>
    </source>
</reference>
<organism evidence="1 2">
    <name type="scientific">Gordonia effusa NBRC 100432</name>
    <dbReference type="NCBI Taxonomy" id="1077974"/>
    <lineage>
        <taxon>Bacteria</taxon>
        <taxon>Bacillati</taxon>
        <taxon>Actinomycetota</taxon>
        <taxon>Actinomycetes</taxon>
        <taxon>Mycobacteriales</taxon>
        <taxon>Gordoniaceae</taxon>
        <taxon>Gordonia</taxon>
    </lineage>
</organism>
<gene>
    <name evidence="1" type="ORF">GOEFS_096_00040</name>
</gene>
<evidence type="ECO:0000313" key="1">
    <source>
        <dbReference type="EMBL" id="GAB19827.1"/>
    </source>
</evidence>